<dbReference type="RefSeq" id="WP_134379738.1">
    <property type="nucleotide sequence ID" value="NZ_SORX01000002.1"/>
</dbReference>
<sequence>MLPLTHPNLTKEQVISALLGRYGSRYIDFRFDLLNKEDQRIGDVSHLVVADSSTIDMDNEAEIHRTAKFQIKDTGEINYLSDRIQPFARLRIRNETIEFPLGVFLLSTPEKSYQQRVIYRNVEAYDKLQILIDDGFTARYVADEGEYVTDVITDIIQSTGVTQINIEKSDVQLPTWFSWDPDTSRLEVINSLLQAINYEKIYVDEYGYFTSRPYRNPSTRSSEFEYKTDQWSVITPGATALQDFFAVPNQWVGVISEPDRVPLTYTYENMSPDSPTSIPARGRTVTKYIDVDAADITSLQGIVQKQAFQDSQVYTEMTFQTAIMPMHSHKDIYRLQHDILGVNAKFQELGWSMTLAAGATMSHRAREIITV</sequence>
<gene>
    <name evidence="1" type="ORF">E2626_03540</name>
</gene>
<dbReference type="EMBL" id="SORX01000002">
    <property type="protein sequence ID" value="TFE02891.1"/>
    <property type="molecule type" value="Genomic_DNA"/>
</dbReference>
<evidence type="ECO:0008006" key="3">
    <source>
        <dbReference type="Google" id="ProtNLM"/>
    </source>
</evidence>
<evidence type="ECO:0000313" key="2">
    <source>
        <dbReference type="Proteomes" id="UP000297776"/>
    </source>
</evidence>
<evidence type="ECO:0000313" key="1">
    <source>
        <dbReference type="EMBL" id="TFE02891.1"/>
    </source>
</evidence>
<dbReference type="Proteomes" id="UP000297776">
    <property type="component" value="Unassembled WGS sequence"/>
</dbReference>
<comment type="caution">
    <text evidence="1">The sequence shown here is derived from an EMBL/GenBank/DDBJ whole genome shotgun (WGS) entry which is preliminary data.</text>
</comment>
<organism evidence="1 2">
    <name type="scientific">Jeotgalibacillus salarius</name>
    <dbReference type="NCBI Taxonomy" id="546023"/>
    <lineage>
        <taxon>Bacteria</taxon>
        <taxon>Bacillati</taxon>
        <taxon>Bacillota</taxon>
        <taxon>Bacilli</taxon>
        <taxon>Bacillales</taxon>
        <taxon>Caryophanaceae</taxon>
        <taxon>Jeotgalibacillus</taxon>
    </lineage>
</organism>
<keyword evidence="2" id="KW-1185">Reference proteome</keyword>
<dbReference type="OrthoDB" id="3333873at2"/>
<proteinExistence type="predicted"/>
<reference evidence="1 2" key="1">
    <citation type="submission" date="2019-03" db="EMBL/GenBank/DDBJ databases">
        <authorList>
            <person name="Yang Y."/>
        </authorList>
    </citation>
    <scope>NUCLEOTIDE SEQUENCE [LARGE SCALE GENOMIC DNA]</scope>
    <source>
        <strain evidence="1 2">ASL-1</strain>
    </source>
</reference>
<protein>
    <recommendedName>
        <fullName evidence="3">DUF5048 domain-containing protein</fullName>
    </recommendedName>
</protein>
<dbReference type="AlphaFoldDB" id="A0A4Y8LN64"/>
<name>A0A4Y8LN64_9BACL</name>
<dbReference type="SUPFAM" id="SSF69279">
    <property type="entry name" value="Phage tail proteins"/>
    <property type="match status" value="1"/>
</dbReference>
<accession>A0A4Y8LN64</accession>